<accession>A0A2T6ARQ2</accession>
<reference evidence="2 3" key="1">
    <citation type="submission" date="2018-04" db="EMBL/GenBank/DDBJ databases">
        <title>Genomic Encyclopedia of Archaeal and Bacterial Type Strains, Phase II (KMG-II): from individual species to whole genera.</title>
        <authorList>
            <person name="Goeker M."/>
        </authorList>
    </citation>
    <scope>NUCLEOTIDE SEQUENCE [LARGE SCALE GENOMIC DNA]</scope>
    <source>
        <strain evidence="2 3">DSM 29329</strain>
    </source>
</reference>
<comment type="caution">
    <text evidence="2">The sequence shown here is derived from an EMBL/GenBank/DDBJ whole genome shotgun (WGS) entry which is preliminary data.</text>
</comment>
<organism evidence="2 3">
    <name type="scientific">Allosediminivita pacifica</name>
    <dbReference type="NCBI Taxonomy" id="1267769"/>
    <lineage>
        <taxon>Bacteria</taxon>
        <taxon>Pseudomonadati</taxon>
        <taxon>Pseudomonadota</taxon>
        <taxon>Alphaproteobacteria</taxon>
        <taxon>Rhodobacterales</taxon>
        <taxon>Paracoccaceae</taxon>
        <taxon>Allosediminivita</taxon>
    </lineage>
</organism>
<gene>
    <name evidence="2" type="ORF">C8N44_11669</name>
</gene>
<feature type="compositionally biased region" description="Basic and acidic residues" evidence="1">
    <location>
        <begin position="1"/>
        <end position="15"/>
    </location>
</feature>
<evidence type="ECO:0000256" key="1">
    <source>
        <dbReference type="SAM" id="MobiDB-lite"/>
    </source>
</evidence>
<dbReference type="Proteomes" id="UP000244069">
    <property type="component" value="Unassembled WGS sequence"/>
</dbReference>
<evidence type="ECO:0000313" key="3">
    <source>
        <dbReference type="Proteomes" id="UP000244069"/>
    </source>
</evidence>
<dbReference type="OrthoDB" id="7868955at2"/>
<feature type="compositionally biased region" description="Basic and acidic residues" evidence="1">
    <location>
        <begin position="23"/>
        <end position="59"/>
    </location>
</feature>
<feature type="region of interest" description="Disordered" evidence="1">
    <location>
        <begin position="1"/>
        <end position="76"/>
    </location>
</feature>
<dbReference type="RefSeq" id="WP_107977317.1">
    <property type="nucleotide sequence ID" value="NZ_BMEZ01000017.1"/>
</dbReference>
<evidence type="ECO:0000313" key="2">
    <source>
        <dbReference type="EMBL" id="PTX46492.1"/>
    </source>
</evidence>
<proteinExistence type="predicted"/>
<dbReference type="AlphaFoldDB" id="A0A2T6ARQ2"/>
<sequence length="76" mass="8437">MAERQKSKDGHRETEDILGTKPENLEPKPDEAGRAGGELPRKVGTRDEEKRYDETDAGRTRPLAGDTDDSGDKEKV</sequence>
<name>A0A2T6ARQ2_9RHOB</name>
<protein>
    <submittedName>
        <fullName evidence="2">Uncharacterized protein</fullName>
    </submittedName>
</protein>
<dbReference type="EMBL" id="QBKN01000016">
    <property type="protein sequence ID" value="PTX46492.1"/>
    <property type="molecule type" value="Genomic_DNA"/>
</dbReference>
<keyword evidence="3" id="KW-1185">Reference proteome</keyword>